<evidence type="ECO:0000313" key="1">
    <source>
        <dbReference type="EMBL" id="ACR37517.1"/>
    </source>
</evidence>
<reference evidence="1" key="2">
    <citation type="submission" date="2012-06" db="EMBL/GenBank/DDBJ databases">
        <authorList>
            <person name="Yu Y."/>
            <person name="Currie J."/>
            <person name="Lomeli R."/>
            <person name="Angelova A."/>
            <person name="Collura K."/>
            <person name="Wissotski M."/>
            <person name="Campos D."/>
            <person name="Kudrna D."/>
            <person name="Golser W."/>
            <person name="Ashely E."/>
            <person name="Descour A."/>
            <person name="Fernandes J."/>
            <person name="Soderlund C."/>
            <person name="Walbot V."/>
        </authorList>
    </citation>
    <scope>NUCLEOTIDE SEQUENCE</scope>
    <source>
        <strain evidence="1">B73</strain>
    </source>
</reference>
<reference evidence="1" key="1">
    <citation type="journal article" date="2009" name="PLoS Genet.">
        <title>Sequencing, mapping, and analysis of 27,455 maize full-length cDNAs.</title>
        <authorList>
            <person name="Soderlund C."/>
            <person name="Descour A."/>
            <person name="Kudrna D."/>
            <person name="Bomhoff M."/>
            <person name="Boyd L."/>
            <person name="Currie J."/>
            <person name="Angelova A."/>
            <person name="Collura K."/>
            <person name="Wissotski M."/>
            <person name="Ashley E."/>
            <person name="Morrow D."/>
            <person name="Fernandes J."/>
            <person name="Walbot V."/>
            <person name="Yu Y."/>
        </authorList>
    </citation>
    <scope>NUCLEOTIDE SEQUENCE</scope>
    <source>
        <strain evidence="1">B73</strain>
    </source>
</reference>
<sequence>MQILMTEATPIRWRATMASPGLQSCFCTADLSAASRITSVDSESVAFAEPSARRGMRPL</sequence>
<accession>C4J8L7</accession>
<name>C4J8L7_MAIZE</name>
<organism evidence="1">
    <name type="scientific">Zea mays</name>
    <name type="common">Maize</name>
    <dbReference type="NCBI Taxonomy" id="4577"/>
    <lineage>
        <taxon>Eukaryota</taxon>
        <taxon>Viridiplantae</taxon>
        <taxon>Streptophyta</taxon>
        <taxon>Embryophyta</taxon>
        <taxon>Tracheophyta</taxon>
        <taxon>Spermatophyta</taxon>
        <taxon>Magnoliopsida</taxon>
        <taxon>Liliopsida</taxon>
        <taxon>Poales</taxon>
        <taxon>Poaceae</taxon>
        <taxon>PACMAD clade</taxon>
        <taxon>Panicoideae</taxon>
        <taxon>Andropogonodae</taxon>
        <taxon>Andropogoneae</taxon>
        <taxon>Tripsacinae</taxon>
        <taxon>Zea</taxon>
    </lineage>
</organism>
<dbReference type="EMBL" id="BT087164">
    <property type="protein sequence ID" value="ACR37517.1"/>
    <property type="molecule type" value="mRNA"/>
</dbReference>
<proteinExistence type="evidence at transcript level"/>
<dbReference type="AlphaFoldDB" id="C4J8L7"/>
<protein>
    <submittedName>
        <fullName evidence="1">Uncharacterized protein</fullName>
    </submittedName>
</protein>